<accession>A0A240EPI5</accession>
<keyword evidence="2" id="KW-0645">Protease</keyword>
<dbReference type="GO" id="GO:0006508">
    <property type="term" value="P:proteolysis"/>
    <property type="evidence" value="ECO:0007669"/>
    <property type="project" value="InterPro"/>
</dbReference>
<sequence>MNKKQLVGQSEVELVPLQVGNKTFLVNQKVTQALTSLIQAASSSGFQLYIASGFRSFERQLTIWNNKMSGSTPILDDESQPIDTRLFTDEDKVQAILRWSALPGASRHHWGTDFDVYAGNLLPSETNLLLEPWEYTQGHQLPFYQWLKQNASQYGFGFPYQQDLGGIAFEPWHITHQAASEQCLQQLTMDLLEETLQQSEILGQRAILSQLDYIYNKYITNIQR</sequence>
<dbReference type="GO" id="GO:0009002">
    <property type="term" value="F:serine-type D-Ala-D-Ala carboxypeptidase activity"/>
    <property type="evidence" value="ECO:0007669"/>
    <property type="project" value="UniProtKB-EC"/>
</dbReference>
<dbReference type="InterPro" id="IPR009045">
    <property type="entry name" value="Zn_M74/Hedgehog-like"/>
</dbReference>
<dbReference type="Proteomes" id="UP000219336">
    <property type="component" value="Unassembled WGS sequence"/>
</dbReference>
<dbReference type="EC" id="3.4.16.4" evidence="2"/>
<protein>
    <submittedName>
        <fullName evidence="2">D-alanyl-D-alanine carboxypeptidase</fullName>
        <ecNumber evidence="2">3.4.16.4</ecNumber>
    </submittedName>
</protein>
<dbReference type="OrthoDB" id="9792074at2"/>
<dbReference type="CDD" id="cd14847">
    <property type="entry name" value="DD-carboxypeptidase_like"/>
    <property type="match status" value="1"/>
</dbReference>
<gene>
    <name evidence="2" type="primary">vanYB</name>
    <name evidence="2" type="ORF">VTH8203_04101</name>
</gene>
<dbReference type="RefSeq" id="WP_096995374.1">
    <property type="nucleotide sequence ID" value="NZ_JBHSII010000001.1"/>
</dbReference>
<proteinExistence type="predicted"/>
<dbReference type="PANTHER" id="PTHR34385">
    <property type="entry name" value="D-ALANYL-D-ALANINE CARBOXYPEPTIDASE"/>
    <property type="match status" value="1"/>
</dbReference>
<dbReference type="Pfam" id="PF02557">
    <property type="entry name" value="VanY"/>
    <property type="match status" value="1"/>
</dbReference>
<dbReference type="InterPro" id="IPR003709">
    <property type="entry name" value="VanY-like_core_dom"/>
</dbReference>
<evidence type="ECO:0000313" key="2">
    <source>
        <dbReference type="EMBL" id="SNX50441.1"/>
    </source>
</evidence>
<keyword evidence="2" id="KW-0378">Hydrolase</keyword>
<dbReference type="SUPFAM" id="SSF55166">
    <property type="entry name" value="Hedgehog/DD-peptidase"/>
    <property type="match status" value="1"/>
</dbReference>
<name>A0A240EPI5_9VIBR</name>
<dbReference type="InterPro" id="IPR052179">
    <property type="entry name" value="DD-CPase-like"/>
</dbReference>
<feature type="domain" description="D-alanyl-D-alanine carboxypeptidase-like core" evidence="1">
    <location>
        <begin position="26"/>
        <end position="176"/>
    </location>
</feature>
<dbReference type="PANTHER" id="PTHR34385:SF1">
    <property type="entry name" value="PEPTIDOGLYCAN L-ALANYL-D-GLUTAMATE ENDOPEPTIDASE CWLK"/>
    <property type="match status" value="1"/>
</dbReference>
<evidence type="ECO:0000313" key="3">
    <source>
        <dbReference type="Proteomes" id="UP000219336"/>
    </source>
</evidence>
<evidence type="ECO:0000259" key="1">
    <source>
        <dbReference type="Pfam" id="PF02557"/>
    </source>
</evidence>
<keyword evidence="3" id="KW-1185">Reference proteome</keyword>
<dbReference type="EMBL" id="OANU01000123">
    <property type="protein sequence ID" value="SNX50441.1"/>
    <property type="molecule type" value="Genomic_DNA"/>
</dbReference>
<reference evidence="3" key="1">
    <citation type="submission" date="2016-06" db="EMBL/GenBank/DDBJ databases">
        <authorList>
            <person name="Rodrigo-Torres L."/>
            <person name="Arahal R.D."/>
            <person name="Lucena T."/>
        </authorList>
    </citation>
    <scope>NUCLEOTIDE SEQUENCE [LARGE SCALE GENOMIC DNA]</scope>
    <source>
        <strain evidence="3">CECT8203</strain>
    </source>
</reference>
<keyword evidence="2" id="KW-0121">Carboxypeptidase</keyword>
<organism evidence="2 3">
    <name type="scientific">Vibrio thalassae</name>
    <dbReference type="NCBI Taxonomy" id="1243014"/>
    <lineage>
        <taxon>Bacteria</taxon>
        <taxon>Pseudomonadati</taxon>
        <taxon>Pseudomonadota</taxon>
        <taxon>Gammaproteobacteria</taxon>
        <taxon>Vibrionales</taxon>
        <taxon>Vibrionaceae</taxon>
        <taxon>Vibrio</taxon>
    </lineage>
</organism>
<dbReference type="AlphaFoldDB" id="A0A240EPI5"/>
<dbReference type="Gene3D" id="3.30.1380.10">
    <property type="match status" value="1"/>
</dbReference>